<dbReference type="SUPFAM" id="SSF52266">
    <property type="entry name" value="SGNH hydrolase"/>
    <property type="match status" value="1"/>
</dbReference>
<dbReference type="GO" id="GO:0006629">
    <property type="term" value="P:lipid metabolic process"/>
    <property type="evidence" value="ECO:0007669"/>
    <property type="project" value="InterPro"/>
</dbReference>
<dbReference type="RefSeq" id="WP_026949267.1">
    <property type="nucleotide sequence ID" value="NZ_CP169221.1"/>
</dbReference>
<dbReference type="PROSITE" id="PS01098">
    <property type="entry name" value="LIPASE_GDSL_SER"/>
    <property type="match status" value="1"/>
</dbReference>
<accession>A0A9Q3W6P4</accession>
<gene>
    <name evidence="2" type="ORF">LZG35_16325</name>
</gene>
<dbReference type="Gene3D" id="3.40.50.1110">
    <property type="entry name" value="SGNH hydrolase"/>
    <property type="match status" value="1"/>
</dbReference>
<proteinExistence type="predicted"/>
<dbReference type="InterPro" id="IPR013830">
    <property type="entry name" value="SGNH_hydro"/>
</dbReference>
<dbReference type="GO" id="GO:0004622">
    <property type="term" value="F:phosphatidylcholine lysophospholipase activity"/>
    <property type="evidence" value="ECO:0007669"/>
    <property type="project" value="TreeGrafter"/>
</dbReference>
<dbReference type="InterPro" id="IPR008265">
    <property type="entry name" value="Lipase_GDSL_AS"/>
</dbReference>
<dbReference type="CDD" id="cd01822">
    <property type="entry name" value="Lysophospholipase_L1_like"/>
    <property type="match status" value="1"/>
</dbReference>
<name>A0A9Q3W6P4_9GAMM</name>
<comment type="caution">
    <text evidence="2">The sequence shown here is derived from an EMBL/GenBank/DDBJ whole genome shotgun (WGS) entry which is preliminary data.</text>
</comment>
<dbReference type="InterPro" id="IPR051532">
    <property type="entry name" value="Ester_Hydrolysis_Enzymes"/>
</dbReference>
<keyword evidence="3" id="KW-1185">Reference proteome</keyword>
<feature type="domain" description="SGNH hydrolase-type esterase" evidence="1">
    <location>
        <begin position="24"/>
        <end position="182"/>
    </location>
</feature>
<dbReference type="PANTHER" id="PTHR30383:SF24">
    <property type="entry name" value="THIOESTERASE 1_PROTEASE 1_LYSOPHOSPHOLIPASE L1"/>
    <property type="match status" value="1"/>
</dbReference>
<dbReference type="AlphaFoldDB" id="A0A9Q3W6P4"/>
<dbReference type="InterPro" id="IPR036514">
    <property type="entry name" value="SGNH_hydro_sf"/>
</dbReference>
<organism evidence="2 3">
    <name type="scientific">Alloalcanivorax xenomutans</name>
    <dbReference type="NCBI Taxonomy" id="1094342"/>
    <lineage>
        <taxon>Bacteria</taxon>
        <taxon>Pseudomonadati</taxon>
        <taxon>Pseudomonadota</taxon>
        <taxon>Gammaproteobacteria</taxon>
        <taxon>Oceanospirillales</taxon>
        <taxon>Alcanivoracaceae</taxon>
        <taxon>Alloalcanivorax</taxon>
    </lineage>
</organism>
<sequence length="204" mass="21869">MSRCLLVILLFLAPLLGRAQGIVVLGDSISAGYGLQETEGWVHLLGQRLASQCSAMPVLNASVSGETSDGGVSRLPALLERHQPDVLVLELGGNDGLRGLPPSRLAGNLEKMVSLGQQAGARVVLLGMRIPPNYGRAYTERFEAVFKQVAENNALPWVPFFLDGVVEAGQIQSDGIHPTAEAQPTLLDNAWPVLREVLPKDCQQ</sequence>
<dbReference type="PANTHER" id="PTHR30383">
    <property type="entry name" value="THIOESTERASE 1/PROTEASE 1/LYSOPHOSPHOLIPASE L1"/>
    <property type="match status" value="1"/>
</dbReference>
<dbReference type="EMBL" id="JAJVKT010000021">
    <property type="protein sequence ID" value="MCE7510206.1"/>
    <property type="molecule type" value="Genomic_DNA"/>
</dbReference>
<dbReference type="Proteomes" id="UP001107961">
    <property type="component" value="Unassembled WGS sequence"/>
</dbReference>
<protein>
    <submittedName>
        <fullName evidence="2">Arylesterase</fullName>
    </submittedName>
</protein>
<evidence type="ECO:0000313" key="2">
    <source>
        <dbReference type="EMBL" id="MCE7510206.1"/>
    </source>
</evidence>
<evidence type="ECO:0000313" key="3">
    <source>
        <dbReference type="Proteomes" id="UP001107961"/>
    </source>
</evidence>
<dbReference type="Pfam" id="PF13472">
    <property type="entry name" value="Lipase_GDSL_2"/>
    <property type="match status" value="1"/>
</dbReference>
<evidence type="ECO:0000259" key="1">
    <source>
        <dbReference type="Pfam" id="PF13472"/>
    </source>
</evidence>
<reference evidence="2" key="1">
    <citation type="submission" date="2022-01" db="EMBL/GenBank/DDBJ databases">
        <authorList>
            <person name="Karlyshev A.V."/>
            <person name="Jaspars M."/>
        </authorList>
    </citation>
    <scope>NUCLEOTIDE SEQUENCE</scope>
    <source>
        <strain evidence="2">AGSA3-2</strain>
    </source>
</reference>